<dbReference type="SUPFAM" id="SSF53474">
    <property type="entry name" value="alpha/beta-Hydrolases"/>
    <property type="match status" value="1"/>
</dbReference>
<evidence type="ECO:0000256" key="6">
    <source>
        <dbReference type="ARBA" id="ARBA00022723"/>
    </source>
</evidence>
<dbReference type="Pfam" id="PF01764">
    <property type="entry name" value="Lipase_3"/>
    <property type="match status" value="1"/>
</dbReference>
<dbReference type="GO" id="GO:0005886">
    <property type="term" value="C:plasma membrane"/>
    <property type="evidence" value="ECO:0007669"/>
    <property type="project" value="UniProtKB-SubCell"/>
</dbReference>
<evidence type="ECO:0000256" key="1">
    <source>
        <dbReference type="ARBA" id="ARBA00001913"/>
    </source>
</evidence>
<dbReference type="InterPro" id="IPR029058">
    <property type="entry name" value="AB_hydrolase_fold"/>
</dbReference>
<dbReference type="CDD" id="cd00519">
    <property type="entry name" value="Lipase_3"/>
    <property type="match status" value="1"/>
</dbReference>
<feature type="domain" description="Fungal lipase-type" evidence="16">
    <location>
        <begin position="615"/>
        <end position="757"/>
    </location>
</feature>
<comment type="catalytic activity">
    <reaction evidence="13">
        <text>a 1,2-diacyl-sn-glycerol + H2O = a 2-acylglycerol + a fatty acid + H(+)</text>
        <dbReference type="Rhea" id="RHEA:33275"/>
        <dbReference type="ChEBI" id="CHEBI:15377"/>
        <dbReference type="ChEBI" id="CHEBI:15378"/>
        <dbReference type="ChEBI" id="CHEBI:17389"/>
        <dbReference type="ChEBI" id="CHEBI:17815"/>
        <dbReference type="ChEBI" id="CHEBI:28868"/>
        <dbReference type="EC" id="3.1.1.116"/>
    </reaction>
    <physiologicalReaction direction="left-to-right" evidence="13">
        <dbReference type="Rhea" id="RHEA:33276"/>
    </physiologicalReaction>
</comment>
<dbReference type="EMBL" id="VXIS01000356">
    <property type="protein sequence ID" value="KAA8894212.1"/>
    <property type="molecule type" value="Genomic_DNA"/>
</dbReference>
<evidence type="ECO:0000256" key="5">
    <source>
        <dbReference type="ARBA" id="ARBA00022692"/>
    </source>
</evidence>
<keyword evidence="9" id="KW-0442">Lipid degradation</keyword>
<dbReference type="GO" id="GO:0046872">
    <property type="term" value="F:metal ion binding"/>
    <property type="evidence" value="ECO:0007669"/>
    <property type="project" value="UniProtKB-KW"/>
</dbReference>
<keyword evidence="18" id="KW-1185">Reference proteome</keyword>
<feature type="compositionally biased region" description="Basic and acidic residues" evidence="15">
    <location>
        <begin position="326"/>
        <end position="349"/>
    </location>
</feature>
<feature type="compositionally biased region" description="Polar residues" evidence="15">
    <location>
        <begin position="312"/>
        <end position="321"/>
    </location>
</feature>
<protein>
    <recommendedName>
        <fullName evidence="14">sn-1-specific diacylglycerol lipase</fullName>
        <ecNumber evidence="14">3.1.1.116</ecNumber>
    </recommendedName>
</protein>
<feature type="region of interest" description="Disordered" evidence="15">
    <location>
        <begin position="248"/>
        <end position="470"/>
    </location>
</feature>
<proteinExistence type="predicted"/>
<evidence type="ECO:0000256" key="7">
    <source>
        <dbReference type="ARBA" id="ARBA00022801"/>
    </source>
</evidence>
<dbReference type="InterPro" id="IPR002921">
    <property type="entry name" value="Fungal_lipase-type"/>
</dbReference>
<comment type="subcellular location">
    <subcellularLocation>
        <location evidence="2">Cell membrane</location>
        <topology evidence="2">Multi-pass membrane protein</topology>
    </subcellularLocation>
</comment>
<keyword evidence="11" id="KW-0443">Lipid metabolism</keyword>
<evidence type="ECO:0000259" key="16">
    <source>
        <dbReference type="Pfam" id="PF01764"/>
    </source>
</evidence>
<name>A0A5J5EF03_9PEZI</name>
<keyword evidence="3" id="KW-1003">Cell membrane</keyword>
<evidence type="ECO:0000313" key="17">
    <source>
        <dbReference type="EMBL" id="KAA8894212.1"/>
    </source>
</evidence>
<sequence>YINAFNTSISLTELILSTAFELGQTTLESVSALAETYVLTLDSIFGSTETSRAISEIVKLIREEFKDSTEHDGEVSIRDIVAGLTSFAILQYRTHSHLDSEITLYGRLMWDVVVDAAPPVSATAVPGRRNKEDIAQDRKADDPSIPAVLLEKFPANAEISISTSSTTTSTTTIEVIGTSPPEFTPPPGAVVLSETSQPDGRSRYKIVYETVTRNEQSKRLKREDGGEVELVAEDEQMMDIDEQRVFEIEEASAEEPPRIRRDSLGKHQRDERHSKRKDVKVMGSPQSGSDTERPAPVPKKTRINVATCPSIPRSTAATANQPKKRTSAEKKKEREREHRGGKEKDKDTARSMGNTLRKAFSPPTFGMNEKKRNDKTAPNRTQSYNSLSLQASPNGPRNRSRRPSVQSTESRPASPQLHHNRRHSGSRTTYHRESYAATSTHHDAYNGIHSSYSPRRPELPSRPNSAISTTSFDGDYAFSQQQKHYPSSVYTMHTSHSTTSLHLLYRPPTIEEPGPCYPTSFHLLHNLRKYIRFAAASYGSQFMRLLLGSQFLPPPELEHHLEHQAFSFHTSLPVDTILLSSHYDPSGGFDSAGHTGTGRPLVHFVCVDHEAAAIVVTCRGTLGLEDVLTDLTCEYTSIILRGNHYRVHKGMYNSAILLLRSRLLHSLASALQSYPNYGLVLTGHSLGAGVAALASILIASPDESGAFVTAHEALPQGRPVHCYAFGSPAIVCEPLRKATRGLVTTVVNGNDVVPSLSIGVVRDFHSVALSFKEDTGGVLGEVRKRFVQGLWGRSASEEEWCWELAVLKTLRAGMTAEKLVPPGEVWRVLGEKDGVGLSVLAKKRARAWVVEDVGATFGEVKFAKKCFGDHSPGAYEETLEALSRGVLGEE</sequence>
<evidence type="ECO:0000256" key="14">
    <source>
        <dbReference type="ARBA" id="ARBA00026104"/>
    </source>
</evidence>
<feature type="compositionally biased region" description="Basic and acidic residues" evidence="15">
    <location>
        <begin position="255"/>
        <end position="273"/>
    </location>
</feature>
<feature type="non-terminal residue" evidence="17">
    <location>
        <position position="1"/>
    </location>
</feature>
<dbReference type="GO" id="GO:0016298">
    <property type="term" value="F:lipase activity"/>
    <property type="evidence" value="ECO:0007669"/>
    <property type="project" value="TreeGrafter"/>
</dbReference>
<reference evidence="17 18" key="1">
    <citation type="submission" date="2019-09" db="EMBL/GenBank/DDBJ databases">
        <title>Draft genome of the ectomycorrhizal ascomycete Sphaerosporella brunnea.</title>
        <authorList>
            <consortium name="DOE Joint Genome Institute"/>
            <person name="Benucci G.M."/>
            <person name="Marozzi G."/>
            <person name="Antonielli L."/>
            <person name="Sanchez S."/>
            <person name="Marco P."/>
            <person name="Wang X."/>
            <person name="Falini L.B."/>
            <person name="Barry K."/>
            <person name="Haridas S."/>
            <person name="Lipzen A."/>
            <person name="Labutti K."/>
            <person name="Grigoriev I.V."/>
            <person name="Murat C."/>
            <person name="Martin F."/>
            <person name="Albertini E."/>
            <person name="Donnini D."/>
            <person name="Bonito G."/>
        </authorList>
    </citation>
    <scope>NUCLEOTIDE SEQUENCE [LARGE SCALE GENOMIC DNA]</scope>
    <source>
        <strain evidence="17 18">Sb_GMNB300</strain>
    </source>
</reference>
<keyword evidence="5" id="KW-0812">Transmembrane</keyword>
<feature type="compositionally biased region" description="Polar residues" evidence="15">
    <location>
        <begin position="378"/>
        <end position="391"/>
    </location>
</feature>
<keyword evidence="7" id="KW-0378">Hydrolase</keyword>
<dbReference type="OrthoDB" id="438440at2759"/>
<keyword evidence="10" id="KW-1133">Transmembrane helix</keyword>
<keyword evidence="12" id="KW-0472">Membrane</keyword>
<evidence type="ECO:0000256" key="4">
    <source>
        <dbReference type="ARBA" id="ARBA00022553"/>
    </source>
</evidence>
<dbReference type="Proteomes" id="UP000326924">
    <property type="component" value="Unassembled WGS sequence"/>
</dbReference>
<evidence type="ECO:0000256" key="3">
    <source>
        <dbReference type="ARBA" id="ARBA00022475"/>
    </source>
</evidence>
<evidence type="ECO:0000256" key="11">
    <source>
        <dbReference type="ARBA" id="ARBA00023098"/>
    </source>
</evidence>
<evidence type="ECO:0000256" key="10">
    <source>
        <dbReference type="ARBA" id="ARBA00022989"/>
    </source>
</evidence>
<dbReference type="GO" id="GO:0019369">
    <property type="term" value="P:arachidonate metabolic process"/>
    <property type="evidence" value="ECO:0007669"/>
    <property type="project" value="TreeGrafter"/>
</dbReference>
<keyword evidence="4" id="KW-0597">Phosphoprotein</keyword>
<dbReference type="InterPro" id="IPR052214">
    <property type="entry name" value="DAG_Lipase-Related"/>
</dbReference>
<keyword evidence="6" id="KW-0479">Metal-binding</keyword>
<organism evidence="17 18">
    <name type="scientific">Sphaerosporella brunnea</name>
    <dbReference type="NCBI Taxonomy" id="1250544"/>
    <lineage>
        <taxon>Eukaryota</taxon>
        <taxon>Fungi</taxon>
        <taxon>Dikarya</taxon>
        <taxon>Ascomycota</taxon>
        <taxon>Pezizomycotina</taxon>
        <taxon>Pezizomycetes</taxon>
        <taxon>Pezizales</taxon>
        <taxon>Pyronemataceae</taxon>
        <taxon>Sphaerosporella</taxon>
    </lineage>
</organism>
<comment type="caution">
    <text evidence="17">The sequence shown here is derived from an EMBL/GenBank/DDBJ whole genome shotgun (WGS) entry which is preliminary data.</text>
</comment>
<dbReference type="PANTHER" id="PTHR45792:SF7">
    <property type="entry name" value="PUTATIVE (AFU_ORTHOLOGUE AFUA_6G02710)-RELATED"/>
    <property type="match status" value="1"/>
</dbReference>
<evidence type="ECO:0000313" key="18">
    <source>
        <dbReference type="Proteomes" id="UP000326924"/>
    </source>
</evidence>
<dbReference type="PANTHER" id="PTHR45792">
    <property type="entry name" value="DIACYLGLYCEROL LIPASE HOMOLOG-RELATED"/>
    <property type="match status" value="1"/>
</dbReference>
<comment type="cofactor">
    <cofactor evidence="1">
        <name>Ca(2+)</name>
        <dbReference type="ChEBI" id="CHEBI:29108"/>
    </cofactor>
</comment>
<gene>
    <name evidence="17" type="ORF">FN846DRAFT_434473</name>
</gene>
<feature type="compositionally biased region" description="Basic and acidic residues" evidence="15">
    <location>
        <begin position="430"/>
        <end position="444"/>
    </location>
</feature>
<dbReference type="AlphaFoldDB" id="A0A5J5EF03"/>
<accession>A0A5J5EF03</accession>
<evidence type="ECO:0000256" key="13">
    <source>
        <dbReference type="ARBA" id="ARBA00024531"/>
    </source>
</evidence>
<dbReference type="EC" id="3.1.1.116" evidence="14"/>
<evidence type="ECO:0000256" key="2">
    <source>
        <dbReference type="ARBA" id="ARBA00004651"/>
    </source>
</evidence>
<feature type="compositionally biased region" description="Basic and acidic residues" evidence="15">
    <location>
        <begin position="368"/>
        <end position="377"/>
    </location>
</feature>
<dbReference type="InParanoid" id="A0A5J5EF03"/>
<dbReference type="GO" id="GO:0046340">
    <property type="term" value="P:diacylglycerol catabolic process"/>
    <property type="evidence" value="ECO:0007669"/>
    <property type="project" value="TreeGrafter"/>
</dbReference>
<evidence type="ECO:0000256" key="12">
    <source>
        <dbReference type="ARBA" id="ARBA00023136"/>
    </source>
</evidence>
<evidence type="ECO:0000256" key="8">
    <source>
        <dbReference type="ARBA" id="ARBA00022837"/>
    </source>
</evidence>
<evidence type="ECO:0000256" key="15">
    <source>
        <dbReference type="SAM" id="MobiDB-lite"/>
    </source>
</evidence>
<dbReference type="Gene3D" id="3.40.50.1820">
    <property type="entry name" value="alpha/beta hydrolase"/>
    <property type="match status" value="1"/>
</dbReference>
<keyword evidence="8" id="KW-0106">Calcium</keyword>
<evidence type="ECO:0000256" key="9">
    <source>
        <dbReference type="ARBA" id="ARBA00022963"/>
    </source>
</evidence>